<sequence>MSGSLKFIMTLTSDKDFSEKVLSAPPEMLSVIDVHAEWCGPCTGLAKRITNLSSDFMDYDVQWCEALAEKCTIFADQAAKSRPLFVLYKEGKEVATMNEANGNKLEELVKAHATAKQSPD</sequence>
<dbReference type="CDD" id="cd02947">
    <property type="entry name" value="TRX_family"/>
    <property type="match status" value="1"/>
</dbReference>
<name>A0A7S2H9A3_9EUKA</name>
<dbReference type="Gene3D" id="3.40.30.10">
    <property type="entry name" value="Glutaredoxin"/>
    <property type="match status" value="1"/>
</dbReference>
<dbReference type="InterPro" id="IPR013766">
    <property type="entry name" value="Thioredoxin_domain"/>
</dbReference>
<dbReference type="InterPro" id="IPR050620">
    <property type="entry name" value="Thioredoxin_H-type-like"/>
</dbReference>
<dbReference type="AlphaFoldDB" id="A0A7S2H9A3"/>
<feature type="domain" description="Thioredoxin" evidence="1">
    <location>
        <begin position="12"/>
        <end position="110"/>
    </location>
</feature>
<protein>
    <recommendedName>
        <fullName evidence="1">Thioredoxin domain-containing protein</fullName>
    </recommendedName>
</protein>
<proteinExistence type="predicted"/>
<reference evidence="2" key="1">
    <citation type="submission" date="2021-01" db="EMBL/GenBank/DDBJ databases">
        <authorList>
            <person name="Corre E."/>
            <person name="Pelletier E."/>
            <person name="Niang G."/>
            <person name="Scheremetjew M."/>
            <person name="Finn R."/>
            <person name="Kale V."/>
            <person name="Holt S."/>
            <person name="Cochrane G."/>
            <person name="Meng A."/>
            <person name="Brown T."/>
            <person name="Cohen L."/>
        </authorList>
    </citation>
    <scope>NUCLEOTIDE SEQUENCE</scope>
    <source>
        <strain evidence="2">UTEX LB 985</strain>
    </source>
</reference>
<dbReference type="PROSITE" id="PS00194">
    <property type="entry name" value="THIOREDOXIN_1"/>
    <property type="match status" value="1"/>
</dbReference>
<dbReference type="Pfam" id="PF00085">
    <property type="entry name" value="Thioredoxin"/>
    <property type="match status" value="1"/>
</dbReference>
<evidence type="ECO:0000313" key="2">
    <source>
        <dbReference type="EMBL" id="CAD9484184.1"/>
    </source>
</evidence>
<dbReference type="PANTHER" id="PTHR10438">
    <property type="entry name" value="THIOREDOXIN"/>
    <property type="match status" value="1"/>
</dbReference>
<dbReference type="EMBL" id="HBGU01047245">
    <property type="protein sequence ID" value="CAD9484184.1"/>
    <property type="molecule type" value="Transcribed_RNA"/>
</dbReference>
<gene>
    <name evidence="2" type="ORF">CBRE1094_LOCUS25708</name>
</gene>
<dbReference type="InterPro" id="IPR036249">
    <property type="entry name" value="Thioredoxin-like_sf"/>
</dbReference>
<evidence type="ECO:0000259" key="1">
    <source>
        <dbReference type="Pfam" id="PF00085"/>
    </source>
</evidence>
<dbReference type="PANTHER" id="PTHR10438:SF468">
    <property type="entry name" value="THIOREDOXIN-1-RELATED"/>
    <property type="match status" value="1"/>
</dbReference>
<dbReference type="InterPro" id="IPR017937">
    <property type="entry name" value="Thioredoxin_CS"/>
</dbReference>
<dbReference type="SUPFAM" id="SSF52833">
    <property type="entry name" value="Thioredoxin-like"/>
    <property type="match status" value="1"/>
</dbReference>
<accession>A0A7S2H9A3</accession>
<organism evidence="2">
    <name type="scientific">Haptolina brevifila</name>
    <dbReference type="NCBI Taxonomy" id="156173"/>
    <lineage>
        <taxon>Eukaryota</taxon>
        <taxon>Haptista</taxon>
        <taxon>Haptophyta</taxon>
        <taxon>Prymnesiophyceae</taxon>
        <taxon>Prymnesiales</taxon>
        <taxon>Prymnesiaceae</taxon>
        <taxon>Haptolina</taxon>
    </lineage>
</organism>